<feature type="transmembrane region" description="Helical" evidence="5">
    <location>
        <begin position="140"/>
        <end position="162"/>
    </location>
</feature>
<evidence type="ECO:0000313" key="8">
    <source>
        <dbReference type="EMBL" id="MFC4710167.1"/>
    </source>
</evidence>
<organism evidence="8 9">
    <name type="scientific">Enterococcus eurekensis</name>
    <dbReference type="NCBI Taxonomy" id="1159753"/>
    <lineage>
        <taxon>Bacteria</taxon>
        <taxon>Bacillati</taxon>
        <taxon>Bacillota</taxon>
        <taxon>Bacilli</taxon>
        <taxon>Lactobacillales</taxon>
        <taxon>Enterococcaceae</taxon>
        <taxon>Enterococcus</taxon>
    </lineage>
</organism>
<feature type="transmembrane region" description="Helical" evidence="5">
    <location>
        <begin position="12"/>
        <end position="31"/>
    </location>
</feature>
<feature type="transmembrane region" description="Helical" evidence="5">
    <location>
        <begin position="218"/>
        <end position="241"/>
    </location>
</feature>
<dbReference type="RefSeq" id="WP_379964826.1">
    <property type="nucleotide sequence ID" value="NZ_JBHSGT010000041.1"/>
</dbReference>
<dbReference type="InterPro" id="IPR010432">
    <property type="entry name" value="RDD"/>
</dbReference>
<gene>
    <name evidence="8" type="ORF">ACFO3L_05940</name>
</gene>
<feature type="transmembrane region" description="Helical" evidence="5">
    <location>
        <begin position="292"/>
        <end position="313"/>
    </location>
</feature>
<evidence type="ECO:0000256" key="1">
    <source>
        <dbReference type="ARBA" id="ARBA00004141"/>
    </source>
</evidence>
<keyword evidence="2 5" id="KW-0812">Transmembrane</keyword>
<dbReference type="PANTHER" id="PTHR36834:SF1">
    <property type="entry name" value="INTEGRAL MEMBRANE PROTEIN"/>
    <property type="match status" value="1"/>
</dbReference>
<evidence type="ECO:0000313" key="9">
    <source>
        <dbReference type="Proteomes" id="UP001596026"/>
    </source>
</evidence>
<evidence type="ECO:0000256" key="4">
    <source>
        <dbReference type="ARBA" id="ARBA00023136"/>
    </source>
</evidence>
<feature type="domain" description="RDD" evidence="7">
    <location>
        <begin position="213"/>
        <end position="349"/>
    </location>
</feature>
<evidence type="ECO:0000256" key="2">
    <source>
        <dbReference type="ARBA" id="ARBA00022692"/>
    </source>
</evidence>
<dbReference type="InterPro" id="IPR053150">
    <property type="entry name" value="Teicoplanin_resist-assoc"/>
</dbReference>
<feature type="transmembrane region" description="Helical" evidence="5">
    <location>
        <begin position="43"/>
        <end position="63"/>
    </location>
</feature>
<evidence type="ECO:0000259" key="6">
    <source>
        <dbReference type="Pfam" id="PF04892"/>
    </source>
</evidence>
<dbReference type="InterPro" id="IPR006976">
    <property type="entry name" value="VanZ-like"/>
</dbReference>
<comment type="caution">
    <text evidence="8">The sequence shown here is derived from an EMBL/GenBank/DDBJ whole genome shotgun (WGS) entry which is preliminary data.</text>
</comment>
<evidence type="ECO:0000256" key="3">
    <source>
        <dbReference type="ARBA" id="ARBA00022989"/>
    </source>
</evidence>
<reference evidence="9" key="1">
    <citation type="journal article" date="2019" name="Int. J. Syst. Evol. Microbiol.">
        <title>The Global Catalogue of Microorganisms (GCM) 10K type strain sequencing project: providing services to taxonomists for standard genome sequencing and annotation.</title>
        <authorList>
            <consortium name="The Broad Institute Genomics Platform"/>
            <consortium name="The Broad Institute Genome Sequencing Center for Infectious Disease"/>
            <person name="Wu L."/>
            <person name="Ma J."/>
        </authorList>
    </citation>
    <scope>NUCLEOTIDE SEQUENCE [LARGE SCALE GENOMIC DNA]</scope>
    <source>
        <strain evidence="9">CGMCC 1.19061</strain>
    </source>
</reference>
<evidence type="ECO:0000256" key="5">
    <source>
        <dbReference type="SAM" id="Phobius"/>
    </source>
</evidence>
<dbReference type="EMBL" id="JBHSGT010000041">
    <property type="protein sequence ID" value="MFC4710167.1"/>
    <property type="molecule type" value="Genomic_DNA"/>
</dbReference>
<keyword evidence="9" id="KW-1185">Reference proteome</keyword>
<feature type="transmembrane region" description="Helical" evidence="5">
    <location>
        <begin position="253"/>
        <end position="271"/>
    </location>
</feature>
<keyword evidence="3 5" id="KW-1133">Transmembrane helix</keyword>
<keyword evidence="4 5" id="KW-0472">Membrane</keyword>
<comment type="subcellular location">
    <subcellularLocation>
        <location evidence="1">Membrane</location>
        <topology evidence="1">Multi-pass membrane protein</topology>
    </subcellularLocation>
</comment>
<dbReference type="Pfam" id="PF04892">
    <property type="entry name" value="VanZ"/>
    <property type="match status" value="1"/>
</dbReference>
<feature type="transmembrane region" description="Helical" evidence="5">
    <location>
        <begin position="174"/>
        <end position="197"/>
    </location>
</feature>
<dbReference type="Pfam" id="PF06271">
    <property type="entry name" value="RDD"/>
    <property type="match status" value="1"/>
</dbReference>
<evidence type="ECO:0000259" key="7">
    <source>
        <dbReference type="Pfam" id="PF06271"/>
    </source>
</evidence>
<feature type="transmembrane region" description="Helical" evidence="5">
    <location>
        <begin position="333"/>
        <end position="358"/>
    </location>
</feature>
<proteinExistence type="predicted"/>
<dbReference type="PIRSF" id="PIRSF031578">
    <property type="entry name" value="Uncharacterised_Vanz_RDD-cont"/>
    <property type="match status" value="1"/>
</dbReference>
<feature type="domain" description="VanZ-like" evidence="6">
    <location>
        <begin position="48"/>
        <end position="191"/>
    </location>
</feature>
<dbReference type="Proteomes" id="UP001596026">
    <property type="component" value="Unassembled WGS sequence"/>
</dbReference>
<name>A0ABV9M2W3_9ENTE</name>
<feature type="transmembrane region" description="Helical" evidence="5">
    <location>
        <begin position="110"/>
        <end position="128"/>
    </location>
</feature>
<dbReference type="InterPro" id="IPR021192">
    <property type="entry name" value="UCP031578_Vanz/RDD"/>
</dbReference>
<protein>
    <submittedName>
        <fullName evidence="8">VanZ family protein</fullName>
    </submittedName>
</protein>
<accession>A0ABV9M2W3</accession>
<dbReference type="PANTHER" id="PTHR36834">
    <property type="entry name" value="MEMBRANE PROTEIN-RELATED"/>
    <property type="match status" value="1"/>
</dbReference>
<sequence length="383" mass="44357">MSAYIEPIRVAVFLFPFLALFLSLPIFVKQYRQYGRFIFSRGAIIYTFIFYLLCAYFLVILPLPSREAVAQMTGPKYNLILGTSLKDFLSDTVLHLNDPSTFLPALKQSFFLEPAFNVLLFFPLGVYLRYYFKFDWKKTLVVAFFASLFVELTQLTGLYFIYPRPYRLFDVNDLFHNTLGGMIGYGMTPLLTIFLPTRQEIDEASYEKGLEVTLVRRFVALVIDWLAIGILAFVINLSARLFSLPFEMTRETITGYFIQVVGYWVILNYFMKGQTFGKRAVKIKIVQTAKKKPSLVALFIRYGLLYLIPNFFGRVMSQLATALNSSNRQIQQMAILVFFLITGYFIVFSLSMLVTVVLRKRVFFYEKASHTHIESLPQKDLSR</sequence>